<dbReference type="Proteomes" id="UP000005239">
    <property type="component" value="Unassembled WGS sequence"/>
</dbReference>
<keyword evidence="2" id="KW-1185">Reference proteome</keyword>
<accession>A0A8R1YL18</accession>
<evidence type="ECO:0000313" key="2">
    <source>
        <dbReference type="Proteomes" id="UP000005239"/>
    </source>
</evidence>
<accession>A0A2A6C681</accession>
<proteinExistence type="predicted"/>
<name>A0A2A6C681_PRIPA</name>
<reference evidence="1" key="2">
    <citation type="submission" date="2022-06" db="UniProtKB">
        <authorList>
            <consortium name="EnsemblMetazoa"/>
        </authorList>
    </citation>
    <scope>IDENTIFICATION</scope>
    <source>
        <strain evidence="1">PS312</strain>
    </source>
</reference>
<dbReference type="AlphaFoldDB" id="A0A2A6C681"/>
<sequence>MFYHFKVDDYFLAWLQQVCQGSADHLYLSNIKHFGNNILSQFGTFHMVRMIVDTNWALQALQGRLRRKHSGSWEFRISADIDRWRIETALGHDLK</sequence>
<evidence type="ECO:0000313" key="1">
    <source>
        <dbReference type="EnsemblMetazoa" id="PPA34561.1"/>
    </source>
</evidence>
<organism evidence="1 2">
    <name type="scientific">Pristionchus pacificus</name>
    <name type="common">Parasitic nematode worm</name>
    <dbReference type="NCBI Taxonomy" id="54126"/>
    <lineage>
        <taxon>Eukaryota</taxon>
        <taxon>Metazoa</taxon>
        <taxon>Ecdysozoa</taxon>
        <taxon>Nematoda</taxon>
        <taxon>Chromadorea</taxon>
        <taxon>Rhabditida</taxon>
        <taxon>Rhabditina</taxon>
        <taxon>Diplogasteromorpha</taxon>
        <taxon>Diplogasteroidea</taxon>
        <taxon>Neodiplogasteridae</taxon>
        <taxon>Pristionchus</taxon>
    </lineage>
</organism>
<reference evidence="2" key="1">
    <citation type="journal article" date="2008" name="Nat. Genet.">
        <title>The Pristionchus pacificus genome provides a unique perspective on nematode lifestyle and parasitism.</title>
        <authorList>
            <person name="Dieterich C."/>
            <person name="Clifton S.W."/>
            <person name="Schuster L.N."/>
            <person name="Chinwalla A."/>
            <person name="Delehaunty K."/>
            <person name="Dinkelacker I."/>
            <person name="Fulton L."/>
            <person name="Fulton R."/>
            <person name="Godfrey J."/>
            <person name="Minx P."/>
            <person name="Mitreva M."/>
            <person name="Roeseler W."/>
            <person name="Tian H."/>
            <person name="Witte H."/>
            <person name="Yang S.P."/>
            <person name="Wilson R.K."/>
            <person name="Sommer R.J."/>
        </authorList>
    </citation>
    <scope>NUCLEOTIDE SEQUENCE [LARGE SCALE GENOMIC DNA]</scope>
    <source>
        <strain evidence="2">PS312</strain>
    </source>
</reference>
<protein>
    <submittedName>
        <fullName evidence="1">Uncharacterized protein</fullName>
    </submittedName>
</protein>
<dbReference type="EnsemblMetazoa" id="PPA34561.1">
    <property type="protein sequence ID" value="PPA34561.1"/>
    <property type="gene ID" value="WBGene00272930"/>
</dbReference>
<gene>
    <name evidence="1" type="primary">WBGene00272930</name>
</gene>